<evidence type="ECO:0000256" key="1">
    <source>
        <dbReference type="SAM" id="MobiDB-lite"/>
    </source>
</evidence>
<feature type="compositionally biased region" description="Acidic residues" evidence="1">
    <location>
        <begin position="110"/>
        <end position="120"/>
    </location>
</feature>
<keyword evidence="2" id="KW-0732">Signal</keyword>
<protein>
    <recommendedName>
        <fullName evidence="5">Outer membrane protein beta-barrel domain-containing protein</fullName>
    </recommendedName>
</protein>
<evidence type="ECO:0008006" key="5">
    <source>
        <dbReference type="Google" id="ProtNLM"/>
    </source>
</evidence>
<dbReference type="AlphaFoldDB" id="A0A238KSD1"/>
<feature type="signal peptide" evidence="2">
    <location>
        <begin position="1"/>
        <end position="21"/>
    </location>
</feature>
<evidence type="ECO:0000313" key="4">
    <source>
        <dbReference type="Proteomes" id="UP000220836"/>
    </source>
</evidence>
<gene>
    <name evidence="3" type="ORF">PEV8663_03105</name>
</gene>
<organism evidence="3 4">
    <name type="scientific">Pelagimonas varians</name>
    <dbReference type="NCBI Taxonomy" id="696760"/>
    <lineage>
        <taxon>Bacteria</taxon>
        <taxon>Pseudomonadati</taxon>
        <taxon>Pseudomonadota</taxon>
        <taxon>Alphaproteobacteria</taxon>
        <taxon>Rhodobacterales</taxon>
        <taxon>Roseobacteraceae</taxon>
        <taxon>Pelagimonas</taxon>
    </lineage>
</organism>
<reference evidence="3 4" key="1">
    <citation type="submission" date="2017-05" db="EMBL/GenBank/DDBJ databases">
        <authorList>
            <person name="Song R."/>
            <person name="Chenine A.L."/>
            <person name="Ruprecht R.M."/>
        </authorList>
    </citation>
    <scope>NUCLEOTIDE SEQUENCE [LARGE SCALE GENOMIC DNA]</scope>
    <source>
        <strain evidence="3 4">CECT 8663</strain>
    </source>
</reference>
<proteinExistence type="predicted"/>
<dbReference type="EMBL" id="FXYH01000012">
    <property type="protein sequence ID" value="SMX45754.1"/>
    <property type="molecule type" value="Genomic_DNA"/>
</dbReference>
<sequence length="137" mass="14261">MPHKILSASAFLIALGAPAIADPTLGFGLNFTFGNGTINSGVGVRLFSNDTPDEFAGSLGVDYMFGSQGWRGSIGAAYMMENSYLELNGGYDFNRGGFDFGLGGGWANTDNDDDDDDNNGSDDSLVIMDPAGPVGDV</sequence>
<evidence type="ECO:0000313" key="3">
    <source>
        <dbReference type="EMBL" id="SMX45754.1"/>
    </source>
</evidence>
<feature type="chain" id="PRO_5013144870" description="Outer membrane protein beta-barrel domain-containing protein" evidence="2">
    <location>
        <begin position="22"/>
        <end position="137"/>
    </location>
</feature>
<dbReference type="OrthoDB" id="7032059at2"/>
<dbReference type="RefSeq" id="WP_097805586.1">
    <property type="nucleotide sequence ID" value="NZ_FXYH01000012.1"/>
</dbReference>
<dbReference type="Proteomes" id="UP000220836">
    <property type="component" value="Unassembled WGS sequence"/>
</dbReference>
<keyword evidence="4" id="KW-1185">Reference proteome</keyword>
<evidence type="ECO:0000256" key="2">
    <source>
        <dbReference type="SAM" id="SignalP"/>
    </source>
</evidence>
<feature type="region of interest" description="Disordered" evidence="1">
    <location>
        <begin position="109"/>
        <end position="137"/>
    </location>
</feature>
<accession>A0A238KSD1</accession>
<name>A0A238KSD1_9RHOB</name>